<protein>
    <submittedName>
        <fullName evidence="5">Response regulator</fullName>
    </submittedName>
</protein>
<proteinExistence type="predicted"/>
<dbReference type="InterPro" id="IPR011006">
    <property type="entry name" value="CheY-like_superfamily"/>
</dbReference>
<evidence type="ECO:0000256" key="2">
    <source>
        <dbReference type="ARBA" id="ARBA00023012"/>
    </source>
</evidence>
<accession>A0ABY8PPC6</accession>
<feature type="domain" description="Response regulatory" evidence="4">
    <location>
        <begin position="233"/>
        <end position="348"/>
    </location>
</feature>
<evidence type="ECO:0000256" key="1">
    <source>
        <dbReference type="ARBA" id="ARBA00022553"/>
    </source>
</evidence>
<dbReference type="PROSITE" id="PS50110">
    <property type="entry name" value="RESPONSE_REGULATORY"/>
    <property type="match status" value="2"/>
</dbReference>
<feature type="modified residue" description="4-aspartylphosphate" evidence="3">
    <location>
        <position position="284"/>
    </location>
</feature>
<keyword evidence="6" id="KW-1185">Reference proteome</keyword>
<dbReference type="PANTHER" id="PTHR44591">
    <property type="entry name" value="STRESS RESPONSE REGULATOR PROTEIN 1"/>
    <property type="match status" value="1"/>
</dbReference>
<dbReference type="Pfam" id="PF00072">
    <property type="entry name" value="Response_reg"/>
    <property type="match status" value="1"/>
</dbReference>
<evidence type="ECO:0000313" key="5">
    <source>
        <dbReference type="EMBL" id="WGS64488.1"/>
    </source>
</evidence>
<keyword evidence="2" id="KW-0902">Two-component regulatory system</keyword>
<name>A0ABY8PPC6_9BACT</name>
<dbReference type="EMBL" id="CP069362">
    <property type="protein sequence ID" value="WGS64488.1"/>
    <property type="molecule type" value="Genomic_DNA"/>
</dbReference>
<organism evidence="5 6">
    <name type="scientific">Marinitoga aeolica</name>
    <dbReference type="NCBI Taxonomy" id="2809031"/>
    <lineage>
        <taxon>Bacteria</taxon>
        <taxon>Thermotogati</taxon>
        <taxon>Thermotogota</taxon>
        <taxon>Thermotogae</taxon>
        <taxon>Petrotogales</taxon>
        <taxon>Petrotogaceae</taxon>
        <taxon>Marinitoga</taxon>
    </lineage>
</organism>
<evidence type="ECO:0000313" key="6">
    <source>
        <dbReference type="Proteomes" id="UP001232493"/>
    </source>
</evidence>
<dbReference type="PANTHER" id="PTHR44591:SF14">
    <property type="entry name" value="PROTEIN PILG"/>
    <property type="match status" value="1"/>
</dbReference>
<keyword evidence="1 3" id="KW-0597">Phosphoprotein</keyword>
<dbReference type="Gene3D" id="3.40.50.2300">
    <property type="match status" value="2"/>
</dbReference>
<sequence length="348" mass="40723">MGKFLVIDDSNTSREYIKYCFYEFSEYIEILFAENTLKANVILEKEDISLIFLDWNLPGESGIEFLDVLKHNEKTKNIPIIMITGEKYKKESVLLAVKKGINDFIVKPFSKNNILSRLLPYILKSIDVKLNIFSQDKELINVLDKISKKINYPITILNDIKNIKGKNIIFTDIDIYLENIELLKNLPSLIYIKDKNTNIEKLIGNIRIIYDLSEKVLLNILVNLLLKTIFKKEILVISESTTIRKIIKAVGEKLNYNVIEAKDFLEGYRYLFNNCKNVYSIFVDYNDFDDLTNFLYKLENNIFFKDMKINILGSDKSPETLRKLSKYNIDNYILKPFTLDILIKKILD</sequence>
<dbReference type="Proteomes" id="UP001232493">
    <property type="component" value="Chromosome"/>
</dbReference>
<feature type="modified residue" description="4-aspartylphosphate" evidence="3">
    <location>
        <position position="54"/>
    </location>
</feature>
<dbReference type="SUPFAM" id="SSF52172">
    <property type="entry name" value="CheY-like"/>
    <property type="match status" value="2"/>
</dbReference>
<gene>
    <name evidence="5" type="ORF">JRV97_08920</name>
</gene>
<feature type="domain" description="Response regulatory" evidence="4">
    <location>
        <begin position="3"/>
        <end position="122"/>
    </location>
</feature>
<dbReference type="InterPro" id="IPR050595">
    <property type="entry name" value="Bact_response_regulator"/>
</dbReference>
<evidence type="ECO:0000256" key="3">
    <source>
        <dbReference type="PROSITE-ProRule" id="PRU00169"/>
    </source>
</evidence>
<dbReference type="SMART" id="SM00448">
    <property type="entry name" value="REC"/>
    <property type="match status" value="2"/>
</dbReference>
<dbReference type="RefSeq" id="WP_280998172.1">
    <property type="nucleotide sequence ID" value="NZ_CP069362.1"/>
</dbReference>
<dbReference type="InterPro" id="IPR001789">
    <property type="entry name" value="Sig_transdc_resp-reg_receiver"/>
</dbReference>
<evidence type="ECO:0000259" key="4">
    <source>
        <dbReference type="PROSITE" id="PS50110"/>
    </source>
</evidence>
<reference evidence="5 6" key="1">
    <citation type="submission" date="2021-02" db="EMBL/GenBank/DDBJ databases">
        <title>Characterization of Marinitoga sp. nov. str. BP5-C20A.</title>
        <authorList>
            <person name="Erauso G."/>
            <person name="Postec A."/>
        </authorList>
    </citation>
    <scope>NUCLEOTIDE SEQUENCE [LARGE SCALE GENOMIC DNA]</scope>
    <source>
        <strain evidence="5 6">BP5-C20A</strain>
    </source>
</reference>